<sequence length="73" mass="8500">MGRQGFVELIHLLIACSNVLLSLYTLLLDLFCTLLFEVKMENMFFDPLNWFIVCLSDGINLFIFIIFPKMIHA</sequence>
<name>A0AAN9NVW7_PSOTE</name>
<accession>A0AAN9NVW7</accession>
<dbReference type="EMBL" id="JAYMYS010000009">
    <property type="protein sequence ID" value="KAK7380340.1"/>
    <property type="molecule type" value="Genomic_DNA"/>
</dbReference>
<proteinExistence type="predicted"/>
<evidence type="ECO:0000256" key="1">
    <source>
        <dbReference type="SAM" id="Phobius"/>
    </source>
</evidence>
<dbReference type="AlphaFoldDB" id="A0AAN9NVW7"/>
<gene>
    <name evidence="2" type="ORF">VNO78_32848</name>
</gene>
<evidence type="ECO:0000313" key="3">
    <source>
        <dbReference type="Proteomes" id="UP001386955"/>
    </source>
</evidence>
<evidence type="ECO:0000313" key="2">
    <source>
        <dbReference type="EMBL" id="KAK7380340.1"/>
    </source>
</evidence>
<feature type="transmembrane region" description="Helical" evidence="1">
    <location>
        <begin position="48"/>
        <end position="67"/>
    </location>
</feature>
<organism evidence="2 3">
    <name type="scientific">Psophocarpus tetragonolobus</name>
    <name type="common">Winged bean</name>
    <name type="synonym">Dolichos tetragonolobus</name>
    <dbReference type="NCBI Taxonomy" id="3891"/>
    <lineage>
        <taxon>Eukaryota</taxon>
        <taxon>Viridiplantae</taxon>
        <taxon>Streptophyta</taxon>
        <taxon>Embryophyta</taxon>
        <taxon>Tracheophyta</taxon>
        <taxon>Spermatophyta</taxon>
        <taxon>Magnoliopsida</taxon>
        <taxon>eudicotyledons</taxon>
        <taxon>Gunneridae</taxon>
        <taxon>Pentapetalae</taxon>
        <taxon>rosids</taxon>
        <taxon>fabids</taxon>
        <taxon>Fabales</taxon>
        <taxon>Fabaceae</taxon>
        <taxon>Papilionoideae</taxon>
        <taxon>50 kb inversion clade</taxon>
        <taxon>NPAAA clade</taxon>
        <taxon>indigoferoid/millettioid clade</taxon>
        <taxon>Phaseoleae</taxon>
        <taxon>Psophocarpus</taxon>
    </lineage>
</organism>
<comment type="caution">
    <text evidence="2">The sequence shown here is derived from an EMBL/GenBank/DDBJ whole genome shotgun (WGS) entry which is preliminary data.</text>
</comment>
<reference evidence="2 3" key="1">
    <citation type="submission" date="2024-01" db="EMBL/GenBank/DDBJ databases">
        <title>The genomes of 5 underutilized Papilionoideae crops provide insights into root nodulation and disease resistanc.</title>
        <authorList>
            <person name="Jiang F."/>
        </authorList>
    </citation>
    <scope>NUCLEOTIDE SEQUENCE [LARGE SCALE GENOMIC DNA]</scope>
    <source>
        <strain evidence="2">DUOXIRENSHENG_FW03</strain>
        <tissue evidence="2">Leaves</tissue>
    </source>
</reference>
<protein>
    <submittedName>
        <fullName evidence="2">Uncharacterized protein</fullName>
    </submittedName>
</protein>
<feature type="transmembrane region" description="Helical" evidence="1">
    <location>
        <begin position="12"/>
        <end position="36"/>
    </location>
</feature>
<keyword evidence="1" id="KW-1133">Transmembrane helix</keyword>
<keyword evidence="3" id="KW-1185">Reference proteome</keyword>
<keyword evidence="1" id="KW-0472">Membrane</keyword>
<dbReference type="Proteomes" id="UP001386955">
    <property type="component" value="Unassembled WGS sequence"/>
</dbReference>
<keyword evidence="1" id="KW-0812">Transmembrane</keyword>